<accession>A0A8B7Z3R9</accession>
<evidence type="ECO:0000256" key="5">
    <source>
        <dbReference type="ARBA" id="ARBA00022833"/>
    </source>
</evidence>
<dbReference type="KEGG" id="aplc:110984403"/>
<feature type="region of interest" description="Disordered" evidence="7">
    <location>
        <begin position="1123"/>
        <end position="1186"/>
    </location>
</feature>
<dbReference type="Gene3D" id="3.30.160.60">
    <property type="entry name" value="Classic Zinc Finger"/>
    <property type="match status" value="1"/>
</dbReference>
<dbReference type="InterPro" id="IPR026741">
    <property type="entry name" value="SNO"/>
</dbReference>
<evidence type="ECO:0000256" key="7">
    <source>
        <dbReference type="SAM" id="MobiDB-lite"/>
    </source>
</evidence>
<dbReference type="InterPro" id="IPR039187">
    <property type="entry name" value="SNO_AAA"/>
</dbReference>
<dbReference type="OMA" id="DGFYCSK"/>
<evidence type="ECO:0000259" key="8">
    <source>
        <dbReference type="SMART" id="SM00734"/>
    </source>
</evidence>
<dbReference type="GO" id="GO:0006355">
    <property type="term" value="P:regulation of DNA-templated transcription"/>
    <property type="evidence" value="ECO:0007669"/>
    <property type="project" value="InterPro"/>
</dbReference>
<feature type="compositionally biased region" description="Low complexity" evidence="7">
    <location>
        <begin position="1131"/>
        <end position="1143"/>
    </location>
</feature>
<name>A0A8B7Z3R9_ACAPL</name>
<feature type="compositionally biased region" description="Basic and acidic residues" evidence="7">
    <location>
        <begin position="1"/>
        <end position="17"/>
    </location>
</feature>
<evidence type="ECO:0000256" key="4">
    <source>
        <dbReference type="ARBA" id="ARBA00022771"/>
    </source>
</evidence>
<evidence type="ECO:0000256" key="3">
    <source>
        <dbReference type="ARBA" id="ARBA00022763"/>
    </source>
</evidence>
<dbReference type="Pfam" id="PF13871">
    <property type="entry name" value="Helicase_C_4"/>
    <property type="match status" value="1"/>
</dbReference>
<reference evidence="10" key="1">
    <citation type="submission" date="2025-08" db="UniProtKB">
        <authorList>
            <consortium name="RefSeq"/>
        </authorList>
    </citation>
    <scope>IDENTIFICATION</scope>
</reference>
<organism evidence="9 10">
    <name type="scientific">Acanthaster planci</name>
    <name type="common">Crown-of-thorns starfish</name>
    <dbReference type="NCBI Taxonomy" id="133434"/>
    <lineage>
        <taxon>Eukaryota</taxon>
        <taxon>Metazoa</taxon>
        <taxon>Echinodermata</taxon>
        <taxon>Eleutherozoa</taxon>
        <taxon>Asterozoa</taxon>
        <taxon>Asteroidea</taxon>
        <taxon>Valvatacea</taxon>
        <taxon>Valvatida</taxon>
        <taxon>Acanthasteridae</taxon>
        <taxon>Acanthaster</taxon>
    </lineage>
</organism>
<keyword evidence="5" id="KW-0862">Zinc</keyword>
<dbReference type="PANTHER" id="PTHR12706:SF33">
    <property type="entry name" value="PROTEIN WITH HELICASE_C DOMAIN"/>
    <property type="match status" value="1"/>
</dbReference>
<evidence type="ECO:0000313" key="9">
    <source>
        <dbReference type="Proteomes" id="UP000694845"/>
    </source>
</evidence>
<dbReference type="SUPFAM" id="SSF52540">
    <property type="entry name" value="P-loop containing nucleoside triphosphate hydrolases"/>
    <property type="match status" value="2"/>
</dbReference>
<dbReference type="Pfam" id="PF25373">
    <property type="entry name" value="SBNO"/>
    <property type="match status" value="1"/>
</dbReference>
<dbReference type="InterPro" id="IPR057332">
    <property type="entry name" value="SBNO_a/b_dom"/>
</dbReference>
<evidence type="ECO:0000256" key="6">
    <source>
        <dbReference type="ARBA" id="ARBA00023204"/>
    </source>
</evidence>
<dbReference type="GO" id="GO:0031490">
    <property type="term" value="F:chromatin DNA binding"/>
    <property type="evidence" value="ECO:0007669"/>
    <property type="project" value="TreeGrafter"/>
</dbReference>
<dbReference type="InterPro" id="IPR006642">
    <property type="entry name" value="Rad18_UBZ4"/>
</dbReference>
<feature type="compositionally biased region" description="Polar residues" evidence="7">
    <location>
        <begin position="1326"/>
        <end position="1335"/>
    </location>
</feature>
<dbReference type="GO" id="GO:0042393">
    <property type="term" value="F:histone binding"/>
    <property type="evidence" value="ECO:0007669"/>
    <property type="project" value="TreeGrafter"/>
</dbReference>
<feature type="region of interest" description="Disordered" evidence="7">
    <location>
        <begin position="1075"/>
        <end position="1106"/>
    </location>
</feature>
<sequence>MQIDGLGERAVRSKTREGSGGMMNGIHDITPGLLGNVSGNEMLMTEGHRVPGGKIGGRVTGNRSRAGKGESNEMVQDVSDEGVQETLSKEVFTKYQSSDLIPGAKEHPGDIVEAASLAAVPLPKAIYDLAASIPPELITEGKLSRLQLEGILYTCQRHQTVLPNGNRAGCFIGDAAGVGKGRQIAGIILDNYCRGRTKHIWFSISADLKVDAQRDFHDLGCHIKVIEGCQQLDKETRVLGLPKDFQDGVIFSTYATLVSSTQRGGAWGSARQSRLEQLIQWCGGTEFNGCLVFDECHKAKHFIPGKEDTSTKVAVAVTAIQRKLPKARVLYCSATGVSDVKNMAFMERLGMWGEGASFESFEKFLNAINKRGLGVAEMMAMEMKASGMYVSRGLSFKQAEFVTVEMDLTDEQIKMYDTAAHVWNELKKALEAALGRTNTGPTRIWPFFWSCHQRFFKQLCLGVKVPRIVEEAKKALDEGYCVVIGLQSTGEASMDSEITKAGSSQSGFVSVARETLIRFISQHFPTLIISDTGVARDDEWSVTAKTMLLGFAKEIQLPNSPLDDIIDQLGGASAVAEMTGRRGRMVRDGPNTQARYQLRTPADSFDLNSLNVQERNSFMSGKKLVAIISDAASTGISLHADTRVKNQRRRLHLTIELPWSADKAVQQMGRSHRSNQTSGPLYKLLTTNLGGERRFAASVARRLQTLGALTQGDRRAATGADLTQFNFDTPYGRSALKTMYMSICNNELATGVTLSAIRPGNIDADFCELNAELEECLSLMAVMETYASIGRKVNENDRKDVGRFLNRILGLRVDRQNLIFNYFYECLQSAIAMAKKEGKYSEGLVDVNAASVEMICPPKTVFKEANTSTPTQLLSLSVDRGLSWEEAVERSKRFSSKNDGFYCSKREQFGKKLYILATKKEDSTHLFKIARPNTGVSHSDEDYSDLILRYRPISMEDAEEGWKEQYEATKDKCIHGSHCKHPATCTIGSRLHRMDLLCGGIVTLLSTLEATVIKHAQKLDLSKASYSMRVVRVALSDEKRVIGIRYPECLVEIAEEAVREQKMIEALQARLRQNAADDTDATSADLSQTPKLATVEPESPVNPKLVKKAMTAPVTLNTFFKPTSRFESGKSRSSSPSESPSPSNDKEDTICSSAKVKQRGSKRGGRKTSRYSPIGQEKKALECSKTEAAGTDSDVDCCIMIEDQSSTTPQMQNGMDQLKDCAPKQGCMEEVTDPSFGKEVMPAEDAQTERIYDVPDLAIPSPHNIMGKLPPVHSSASFTAADQLGSSLTVRSNSANSFSSKRPLQDANGLTTDGASQQPVAKKQKPGTSLMESATKQGLQGKLTCPVCNQEFPTGTWLAQLNKHVDACLLKA</sequence>
<keyword evidence="6" id="KW-0234">DNA repair</keyword>
<dbReference type="SMART" id="SM00734">
    <property type="entry name" value="ZnF_Rad18"/>
    <property type="match status" value="1"/>
</dbReference>
<keyword evidence="4" id="KW-0863">Zinc-finger</keyword>
<dbReference type="OrthoDB" id="421838at2759"/>
<evidence type="ECO:0000256" key="1">
    <source>
        <dbReference type="ARBA" id="ARBA00006992"/>
    </source>
</evidence>
<evidence type="ECO:0000313" key="10">
    <source>
        <dbReference type="RefSeq" id="XP_022100278.1"/>
    </source>
</evidence>
<feature type="region of interest" description="Disordered" evidence="7">
    <location>
        <begin position="1293"/>
        <end position="1335"/>
    </location>
</feature>
<dbReference type="PANTHER" id="PTHR12706">
    <property type="entry name" value="STRAWBERRY NOTCH-RELATED"/>
    <property type="match status" value="1"/>
</dbReference>
<feature type="compositionally biased region" description="Polar residues" evidence="7">
    <location>
        <begin position="1293"/>
        <end position="1319"/>
    </location>
</feature>
<keyword evidence="2" id="KW-0479">Metal-binding</keyword>
<dbReference type="RefSeq" id="XP_022100278.1">
    <property type="nucleotide sequence ID" value="XM_022244586.1"/>
</dbReference>
<gene>
    <name evidence="10" type="primary">LOC110984403</name>
</gene>
<dbReference type="Pfam" id="PF13872">
    <property type="entry name" value="AAA_34"/>
    <property type="match status" value="1"/>
</dbReference>
<feature type="compositionally biased region" description="Basic and acidic residues" evidence="7">
    <location>
        <begin position="1176"/>
        <end position="1185"/>
    </location>
</feature>
<feature type="domain" description="UBZ4-type" evidence="8">
    <location>
        <begin position="1342"/>
        <end position="1369"/>
    </location>
</feature>
<dbReference type="GeneID" id="110984403"/>
<dbReference type="GO" id="GO:0005634">
    <property type="term" value="C:nucleus"/>
    <property type="evidence" value="ECO:0007669"/>
    <property type="project" value="TreeGrafter"/>
</dbReference>
<proteinExistence type="inferred from homology"/>
<dbReference type="InterPro" id="IPR026937">
    <property type="entry name" value="SBNO_Helicase_C_dom"/>
</dbReference>
<comment type="similarity">
    <text evidence="1">Belongs to the SBNO family.</text>
</comment>
<dbReference type="Gene3D" id="3.40.50.300">
    <property type="entry name" value="P-loop containing nucleotide triphosphate hydrolases"/>
    <property type="match status" value="1"/>
</dbReference>
<dbReference type="Proteomes" id="UP000694845">
    <property type="component" value="Unplaced"/>
</dbReference>
<dbReference type="GO" id="GO:0006281">
    <property type="term" value="P:DNA repair"/>
    <property type="evidence" value="ECO:0007669"/>
    <property type="project" value="UniProtKB-KW"/>
</dbReference>
<feature type="region of interest" description="Disordered" evidence="7">
    <location>
        <begin position="48"/>
        <end position="79"/>
    </location>
</feature>
<evidence type="ECO:0000256" key="2">
    <source>
        <dbReference type="ARBA" id="ARBA00022723"/>
    </source>
</evidence>
<feature type="region of interest" description="Disordered" evidence="7">
    <location>
        <begin position="1"/>
        <end position="27"/>
    </location>
</feature>
<protein>
    <submittedName>
        <fullName evidence="10">Protein FORGETTER 1-like</fullName>
    </submittedName>
</protein>
<keyword evidence="3" id="KW-0227">DNA damage</keyword>
<keyword evidence="9" id="KW-1185">Reference proteome</keyword>
<dbReference type="InterPro" id="IPR027417">
    <property type="entry name" value="P-loop_NTPase"/>
</dbReference>
<feature type="compositionally biased region" description="Basic residues" evidence="7">
    <location>
        <begin position="1156"/>
        <end position="1169"/>
    </location>
</feature>
<dbReference type="GO" id="GO:0008270">
    <property type="term" value="F:zinc ion binding"/>
    <property type="evidence" value="ECO:0007669"/>
    <property type="project" value="UniProtKB-KW"/>
</dbReference>